<evidence type="ECO:0000313" key="3">
    <source>
        <dbReference type="Proteomes" id="UP000054248"/>
    </source>
</evidence>
<feature type="region of interest" description="Disordered" evidence="1">
    <location>
        <begin position="34"/>
        <end position="54"/>
    </location>
</feature>
<organism evidence="2 3">
    <name type="scientific">Tulasnella calospora MUT 4182</name>
    <dbReference type="NCBI Taxonomy" id="1051891"/>
    <lineage>
        <taxon>Eukaryota</taxon>
        <taxon>Fungi</taxon>
        <taxon>Dikarya</taxon>
        <taxon>Basidiomycota</taxon>
        <taxon>Agaricomycotina</taxon>
        <taxon>Agaricomycetes</taxon>
        <taxon>Cantharellales</taxon>
        <taxon>Tulasnellaceae</taxon>
        <taxon>Tulasnella</taxon>
    </lineage>
</organism>
<proteinExistence type="predicted"/>
<gene>
    <name evidence="2" type="ORF">M407DRAFT_245133</name>
</gene>
<reference evidence="2 3" key="1">
    <citation type="submission" date="2014-04" db="EMBL/GenBank/DDBJ databases">
        <authorList>
            <consortium name="DOE Joint Genome Institute"/>
            <person name="Kuo A."/>
            <person name="Girlanda M."/>
            <person name="Perotto S."/>
            <person name="Kohler A."/>
            <person name="Nagy L.G."/>
            <person name="Floudas D."/>
            <person name="Copeland A."/>
            <person name="Barry K.W."/>
            <person name="Cichocki N."/>
            <person name="Veneault-Fourrey C."/>
            <person name="LaButti K."/>
            <person name="Lindquist E.A."/>
            <person name="Lipzen A."/>
            <person name="Lundell T."/>
            <person name="Morin E."/>
            <person name="Murat C."/>
            <person name="Sun H."/>
            <person name="Tunlid A."/>
            <person name="Henrissat B."/>
            <person name="Grigoriev I.V."/>
            <person name="Hibbett D.S."/>
            <person name="Martin F."/>
            <person name="Nordberg H.P."/>
            <person name="Cantor M.N."/>
            <person name="Hua S.X."/>
        </authorList>
    </citation>
    <scope>NUCLEOTIDE SEQUENCE [LARGE SCALE GENOMIC DNA]</scope>
    <source>
        <strain evidence="2 3">MUT 4182</strain>
    </source>
</reference>
<dbReference type="Proteomes" id="UP000054248">
    <property type="component" value="Unassembled WGS sequence"/>
</dbReference>
<dbReference type="AlphaFoldDB" id="A0A0C3KM99"/>
<evidence type="ECO:0000313" key="2">
    <source>
        <dbReference type="EMBL" id="KIO22483.1"/>
    </source>
</evidence>
<name>A0A0C3KM99_9AGAM</name>
<evidence type="ECO:0000256" key="1">
    <source>
        <dbReference type="SAM" id="MobiDB-lite"/>
    </source>
</evidence>
<sequence length="54" mass="5964">MPKPCHKHTLSEISVEKAARVCRASCWGTPPSALPPSLGQGPALRKPLRRLNRY</sequence>
<keyword evidence="3" id="KW-1185">Reference proteome</keyword>
<accession>A0A0C3KM99</accession>
<protein>
    <submittedName>
        <fullName evidence="2">Uncharacterized protein</fullName>
    </submittedName>
</protein>
<dbReference type="HOGENOM" id="CLU_3052088_0_0_1"/>
<reference evidence="3" key="2">
    <citation type="submission" date="2015-01" db="EMBL/GenBank/DDBJ databases">
        <title>Evolutionary Origins and Diversification of the Mycorrhizal Mutualists.</title>
        <authorList>
            <consortium name="DOE Joint Genome Institute"/>
            <consortium name="Mycorrhizal Genomics Consortium"/>
            <person name="Kohler A."/>
            <person name="Kuo A."/>
            <person name="Nagy L.G."/>
            <person name="Floudas D."/>
            <person name="Copeland A."/>
            <person name="Barry K.W."/>
            <person name="Cichocki N."/>
            <person name="Veneault-Fourrey C."/>
            <person name="LaButti K."/>
            <person name="Lindquist E.A."/>
            <person name="Lipzen A."/>
            <person name="Lundell T."/>
            <person name="Morin E."/>
            <person name="Murat C."/>
            <person name="Riley R."/>
            <person name="Ohm R."/>
            <person name="Sun H."/>
            <person name="Tunlid A."/>
            <person name="Henrissat B."/>
            <person name="Grigoriev I.V."/>
            <person name="Hibbett D.S."/>
            <person name="Martin F."/>
        </authorList>
    </citation>
    <scope>NUCLEOTIDE SEQUENCE [LARGE SCALE GENOMIC DNA]</scope>
    <source>
        <strain evidence="3">MUT 4182</strain>
    </source>
</reference>
<dbReference type="EMBL" id="KN823108">
    <property type="protein sequence ID" value="KIO22483.1"/>
    <property type="molecule type" value="Genomic_DNA"/>
</dbReference>